<proteinExistence type="predicted"/>
<protein>
    <submittedName>
        <fullName evidence="2">Uncharacterized protein</fullName>
    </submittedName>
</protein>
<organism evidence="2 3">
    <name type="scientific">Clathrospora elynae</name>
    <dbReference type="NCBI Taxonomy" id="706981"/>
    <lineage>
        <taxon>Eukaryota</taxon>
        <taxon>Fungi</taxon>
        <taxon>Dikarya</taxon>
        <taxon>Ascomycota</taxon>
        <taxon>Pezizomycotina</taxon>
        <taxon>Dothideomycetes</taxon>
        <taxon>Pleosporomycetidae</taxon>
        <taxon>Pleosporales</taxon>
        <taxon>Diademaceae</taxon>
        <taxon>Clathrospora</taxon>
    </lineage>
</organism>
<dbReference type="EMBL" id="ML976090">
    <property type="protein sequence ID" value="KAF1938992.1"/>
    <property type="molecule type" value="Genomic_DNA"/>
</dbReference>
<feature type="compositionally biased region" description="Acidic residues" evidence="1">
    <location>
        <begin position="34"/>
        <end position="51"/>
    </location>
</feature>
<evidence type="ECO:0000313" key="2">
    <source>
        <dbReference type="EMBL" id="KAF1938992.1"/>
    </source>
</evidence>
<gene>
    <name evidence="2" type="ORF">EJ02DRAFT_425196</name>
</gene>
<evidence type="ECO:0000313" key="3">
    <source>
        <dbReference type="Proteomes" id="UP000800038"/>
    </source>
</evidence>
<evidence type="ECO:0000256" key="1">
    <source>
        <dbReference type="SAM" id="MobiDB-lite"/>
    </source>
</evidence>
<dbReference type="AlphaFoldDB" id="A0A6A5SGL9"/>
<accession>A0A6A5SGL9</accession>
<name>A0A6A5SGL9_9PLEO</name>
<reference evidence="2" key="1">
    <citation type="journal article" date="2020" name="Stud. Mycol.">
        <title>101 Dothideomycetes genomes: a test case for predicting lifestyles and emergence of pathogens.</title>
        <authorList>
            <person name="Haridas S."/>
            <person name="Albert R."/>
            <person name="Binder M."/>
            <person name="Bloem J."/>
            <person name="Labutti K."/>
            <person name="Salamov A."/>
            <person name="Andreopoulos B."/>
            <person name="Baker S."/>
            <person name="Barry K."/>
            <person name="Bills G."/>
            <person name="Bluhm B."/>
            <person name="Cannon C."/>
            <person name="Castanera R."/>
            <person name="Culley D."/>
            <person name="Daum C."/>
            <person name="Ezra D."/>
            <person name="Gonzalez J."/>
            <person name="Henrissat B."/>
            <person name="Kuo A."/>
            <person name="Liang C."/>
            <person name="Lipzen A."/>
            <person name="Lutzoni F."/>
            <person name="Magnuson J."/>
            <person name="Mondo S."/>
            <person name="Nolan M."/>
            <person name="Ohm R."/>
            <person name="Pangilinan J."/>
            <person name="Park H.-J."/>
            <person name="Ramirez L."/>
            <person name="Alfaro M."/>
            <person name="Sun H."/>
            <person name="Tritt A."/>
            <person name="Yoshinaga Y."/>
            <person name="Zwiers L.-H."/>
            <person name="Turgeon B."/>
            <person name="Goodwin S."/>
            <person name="Spatafora J."/>
            <person name="Crous P."/>
            <person name="Grigoriev I."/>
        </authorList>
    </citation>
    <scope>NUCLEOTIDE SEQUENCE</scope>
    <source>
        <strain evidence="2">CBS 161.51</strain>
    </source>
</reference>
<keyword evidence="3" id="KW-1185">Reference proteome</keyword>
<feature type="region of interest" description="Disordered" evidence="1">
    <location>
        <begin position="1"/>
        <end position="60"/>
    </location>
</feature>
<sequence length="226" mass="25560">MTDSPTHSSDEADSLLIGGYLDKDDTTVSGNADADGEEEEYDEGLFDDLMDPDSTSPDKVKLNQYEPVIPSRGASIPSIPDIDPTTEIPSYTKPCDMSDWDAAVAIFVMKWNVSREQWADLRSILHLITNVPIEVLSLPVRVDTVKERFDQQLPLLPMRSRELDLDINLLQTRSGQNPKRLKDEIGLFDMKQFYKRILQSELLMNCAHIGMADLVDEPTEFWHSDS</sequence>
<dbReference type="Proteomes" id="UP000800038">
    <property type="component" value="Unassembled WGS sequence"/>
</dbReference>